<accession>A0A6J4IVX6</accession>
<gene>
    <name evidence="2" type="ORF">AVDCRST_MAG20-2726</name>
</gene>
<evidence type="ECO:0000313" key="2">
    <source>
        <dbReference type="EMBL" id="CAA9261430.1"/>
    </source>
</evidence>
<organism evidence="2">
    <name type="scientific">uncultured Acidimicrobiales bacterium</name>
    <dbReference type="NCBI Taxonomy" id="310071"/>
    <lineage>
        <taxon>Bacteria</taxon>
        <taxon>Bacillati</taxon>
        <taxon>Actinomycetota</taxon>
        <taxon>Acidimicrobiia</taxon>
        <taxon>Acidimicrobiales</taxon>
        <taxon>environmental samples</taxon>
    </lineage>
</organism>
<feature type="non-terminal residue" evidence="2">
    <location>
        <position position="58"/>
    </location>
</feature>
<evidence type="ECO:0000256" key="1">
    <source>
        <dbReference type="SAM" id="MobiDB-lite"/>
    </source>
</evidence>
<name>A0A6J4IVX6_9ACTN</name>
<feature type="region of interest" description="Disordered" evidence="1">
    <location>
        <begin position="1"/>
        <end position="58"/>
    </location>
</feature>
<proteinExistence type="predicted"/>
<protein>
    <submittedName>
        <fullName evidence="2">Uncharacterized protein</fullName>
    </submittedName>
</protein>
<sequence>DRTGAGAAAPPAVHQDGRGGEPPLRFPREHPATHPHLAALRARHPHGLHRPGGTAPPM</sequence>
<dbReference type="AlphaFoldDB" id="A0A6J4IVX6"/>
<reference evidence="2" key="1">
    <citation type="submission" date="2020-02" db="EMBL/GenBank/DDBJ databases">
        <authorList>
            <person name="Meier V. D."/>
        </authorList>
    </citation>
    <scope>NUCLEOTIDE SEQUENCE</scope>
    <source>
        <strain evidence="2">AVDCRST_MAG20</strain>
    </source>
</reference>
<feature type="non-terminal residue" evidence="2">
    <location>
        <position position="1"/>
    </location>
</feature>
<dbReference type="EMBL" id="CADCSY010000127">
    <property type="protein sequence ID" value="CAA9261430.1"/>
    <property type="molecule type" value="Genomic_DNA"/>
</dbReference>